<protein>
    <submittedName>
        <fullName evidence="1">E4 ORF1</fullName>
    </submittedName>
</protein>
<sequence length="137" mass="15814">MAPVSQELAWTFEIRVADTGYGDWHFDGQYLELILKYCRDYINRDYDFFVASNDLNWLSGWHPLYLGGFIRRYSSNELSSLYICLGSPCFYGGDHTTDPHCQEFAASITEHIKACFVELGFSPELECVPVRNEFQSV</sequence>
<organism evidence="1">
    <name type="scientific">Bat mastadenovirus</name>
    <dbReference type="NCBI Taxonomy" id="740971"/>
    <lineage>
        <taxon>Viruses</taxon>
        <taxon>Varidnaviria</taxon>
        <taxon>Bamfordvirae</taxon>
        <taxon>Preplasmiviricota</taxon>
        <taxon>Polisuviricotina</taxon>
        <taxon>Pharingeaviricetes</taxon>
        <taxon>Rowavirales</taxon>
        <taxon>Adenoviridae</taxon>
        <taxon>Mastadenovirus</taxon>
        <taxon>Mastadenovirus asiensse</taxon>
    </lineage>
</organism>
<proteinExistence type="predicted"/>
<reference evidence="1" key="1">
    <citation type="submission" date="2021-01" db="EMBL/GenBank/DDBJ databases">
        <authorList>
            <person name="Zhang W."/>
        </authorList>
    </citation>
    <scope>NUCLEOTIDE SEQUENCE</scope>
    <source>
        <strain evidence="1">CXC10</strain>
    </source>
</reference>
<evidence type="ECO:0000313" key="1">
    <source>
        <dbReference type="EMBL" id="QYW15048.1"/>
    </source>
</evidence>
<accession>A0A8G0W1A0</accession>
<name>A0A8G0W1A0_9ADEN</name>
<dbReference type="EMBL" id="MW597741">
    <property type="protein sequence ID" value="QYW15048.1"/>
    <property type="molecule type" value="Genomic_DNA"/>
</dbReference>